<reference evidence="1 2" key="1">
    <citation type="submission" date="2016-01" db="EMBL/GenBank/DDBJ databases">
        <title>The draft genome sequence of Aquimarina sp. RZW4-3-2.</title>
        <authorList>
            <person name="Wang Y."/>
        </authorList>
    </citation>
    <scope>NUCLEOTIDE SEQUENCE [LARGE SCALE GENOMIC DNA]</scope>
    <source>
        <strain evidence="1 2">RZW4-3-2</strain>
    </source>
</reference>
<comment type="caution">
    <text evidence="1">The sequence shown here is derived from an EMBL/GenBank/DDBJ whole genome shotgun (WGS) entry which is preliminary data.</text>
</comment>
<dbReference type="EMBL" id="LQRT01000003">
    <property type="protein sequence ID" value="KZS41678.1"/>
    <property type="molecule type" value="Genomic_DNA"/>
</dbReference>
<accession>A0A162DK79</accession>
<dbReference type="Gene3D" id="2.40.160.20">
    <property type="match status" value="1"/>
</dbReference>
<proteinExistence type="predicted"/>
<organism evidence="1 2">
    <name type="scientific">Aquimarina aggregata</name>
    <dbReference type="NCBI Taxonomy" id="1642818"/>
    <lineage>
        <taxon>Bacteria</taxon>
        <taxon>Pseudomonadati</taxon>
        <taxon>Bacteroidota</taxon>
        <taxon>Flavobacteriia</taxon>
        <taxon>Flavobacteriales</taxon>
        <taxon>Flavobacteriaceae</taxon>
        <taxon>Aquimarina</taxon>
    </lineage>
</organism>
<keyword evidence="2" id="KW-1185">Reference proteome</keyword>
<dbReference type="InterPro" id="IPR011250">
    <property type="entry name" value="OMP/PagP_B-barrel"/>
</dbReference>
<name>A0A162DK79_9FLAO</name>
<gene>
    <name evidence="1" type="ORF">AWE51_19975</name>
</gene>
<dbReference type="SUPFAM" id="SSF56925">
    <property type="entry name" value="OMPA-like"/>
    <property type="match status" value="1"/>
</dbReference>
<sequence>MLFIDILAHLNDKTKSIMKKILLFTAIALLSITAANAQVKLGFGVGYAVPSGDAADFLDGGLSAHFELGYGVTERIDISILYQGDFLVGGDLDGASVGNLALGSYMLNGRYFFTDTKFKPYGSLGLGLATVGSVEVEIANGGGTVEGDSESNFALRPALGFKYGILNMNAAYLSAGKVNDASISDITLNIGLLFTFGDN</sequence>
<dbReference type="Proteomes" id="UP000076715">
    <property type="component" value="Unassembled WGS sequence"/>
</dbReference>
<evidence type="ECO:0000313" key="2">
    <source>
        <dbReference type="Proteomes" id="UP000076715"/>
    </source>
</evidence>
<dbReference type="AlphaFoldDB" id="A0A162DK79"/>
<evidence type="ECO:0000313" key="1">
    <source>
        <dbReference type="EMBL" id="KZS41678.1"/>
    </source>
</evidence>
<protein>
    <submittedName>
        <fullName evidence="1">Uncharacterized protein</fullName>
    </submittedName>
</protein>